<keyword evidence="7" id="KW-1185">Reference proteome</keyword>
<dbReference type="AlphaFoldDB" id="A0A9J6CZQ3"/>
<feature type="region of interest" description="Disordered" evidence="3">
    <location>
        <begin position="91"/>
        <end position="119"/>
    </location>
</feature>
<proteinExistence type="predicted"/>
<name>A0A9J6CZQ3_RHIMP</name>
<reference evidence="5" key="2">
    <citation type="submission" date="2021-09" db="EMBL/GenBank/DDBJ databases">
        <authorList>
            <person name="Jia N."/>
            <person name="Wang J."/>
            <person name="Shi W."/>
            <person name="Du L."/>
            <person name="Sun Y."/>
            <person name="Zhan W."/>
            <person name="Jiang J."/>
            <person name="Wang Q."/>
            <person name="Zhang B."/>
            <person name="Ji P."/>
            <person name="Sakyi L.B."/>
            <person name="Cui X."/>
            <person name="Yuan T."/>
            <person name="Jiang B."/>
            <person name="Yang W."/>
            <person name="Lam T.T.-Y."/>
            <person name="Chang Q."/>
            <person name="Ding S."/>
            <person name="Wang X."/>
            <person name="Zhu J."/>
            <person name="Ruan X."/>
            <person name="Zhao L."/>
            <person name="Wei J."/>
            <person name="Que T."/>
            <person name="Du C."/>
            <person name="Cheng J."/>
            <person name="Dai P."/>
            <person name="Han X."/>
            <person name="Huang E."/>
            <person name="Gao Y."/>
            <person name="Liu J."/>
            <person name="Shao H."/>
            <person name="Ye R."/>
            <person name="Li L."/>
            <person name="Wei W."/>
            <person name="Wang X."/>
            <person name="Wang C."/>
            <person name="Huo Q."/>
            <person name="Li W."/>
            <person name="Guo W."/>
            <person name="Chen H."/>
            <person name="Chen S."/>
            <person name="Zhou L."/>
            <person name="Zhou L."/>
            <person name="Ni X."/>
            <person name="Tian J."/>
            <person name="Zhou Y."/>
            <person name="Sheng Y."/>
            <person name="Liu T."/>
            <person name="Pan Y."/>
            <person name="Xia L."/>
            <person name="Li J."/>
            <person name="Zhao F."/>
            <person name="Cao W."/>
        </authorList>
    </citation>
    <scope>NUCLEOTIDE SEQUENCE</scope>
    <source>
        <strain evidence="5">Rmic-2018</strain>
        <tissue evidence="5">Larvae</tissue>
    </source>
</reference>
<dbReference type="EMBL" id="JABSTU010000001">
    <property type="protein sequence ID" value="KAH8039328.1"/>
    <property type="molecule type" value="Genomic_DNA"/>
</dbReference>
<gene>
    <name evidence="6" type="ORF">HPB51_005658</name>
    <name evidence="5" type="ORF">HPB51_027598</name>
</gene>
<protein>
    <recommendedName>
        <fullName evidence="4">Myosin tail domain-containing protein</fullName>
    </recommendedName>
</protein>
<evidence type="ECO:0000313" key="7">
    <source>
        <dbReference type="Proteomes" id="UP000821866"/>
    </source>
</evidence>
<sequence>MCPLKESQKGSRSSIQDGKTSLNELPQKLRKLQTHEQATDTEQEELNKAFASASHRYQRLLKSYLGENRRVDCAGPTYEDKLQGMDQCTTERYSQPQSSTTCENELEREGSGKAKGNLPSMIQTKGSKFVLPLCGPERGIRKEMLSKWAKTSDRPMQDYCKENERVNQAVECLPIKKDNKAVVDVFAGTSQVEPECKCPTSRKSDVVLCHVSTGCFAEVFTSSKAPPSHEPESENVQPHAKRYSLHLSRSKMFISPERPLCTAYGTNRSIKDSAASVAMFNAMFTEVKKGLEAHIRSTEQKVDKQRDKTAVLADQLRRVQVQSQHLQNELAEAQIMSQHYKSKSQLKEDEGHILLNKIREAEEALATKLRTAKGHLEGRLEHSQRVLEETEAERQASLREIRQLEKLVTQKTKQAEEERKLGREFQESNDKIDQHIKKLEARLYDAKLECSLEKARRMDIERQVNEAFDEQARLKRELVGCSELGSPWSVMEASNQDKHGAHPSSVAALRSALR</sequence>
<feature type="domain" description="Myosin tail" evidence="4">
    <location>
        <begin position="272"/>
        <end position="478"/>
    </location>
</feature>
<dbReference type="Proteomes" id="UP000821866">
    <property type="component" value="Chromosome 1"/>
</dbReference>
<organism evidence="5 7">
    <name type="scientific">Rhipicephalus microplus</name>
    <name type="common">Cattle tick</name>
    <name type="synonym">Boophilus microplus</name>
    <dbReference type="NCBI Taxonomy" id="6941"/>
    <lineage>
        <taxon>Eukaryota</taxon>
        <taxon>Metazoa</taxon>
        <taxon>Ecdysozoa</taxon>
        <taxon>Arthropoda</taxon>
        <taxon>Chelicerata</taxon>
        <taxon>Arachnida</taxon>
        <taxon>Acari</taxon>
        <taxon>Parasitiformes</taxon>
        <taxon>Ixodida</taxon>
        <taxon>Ixodoidea</taxon>
        <taxon>Ixodidae</taxon>
        <taxon>Rhipicephalinae</taxon>
        <taxon>Rhipicephalus</taxon>
        <taxon>Boophilus</taxon>
    </lineage>
</organism>
<dbReference type="InterPro" id="IPR002928">
    <property type="entry name" value="Myosin_tail"/>
</dbReference>
<feature type="coiled-coil region" evidence="2">
    <location>
        <begin position="288"/>
        <end position="336"/>
    </location>
</feature>
<feature type="region of interest" description="Disordered" evidence="3">
    <location>
        <begin position="491"/>
        <end position="514"/>
    </location>
</feature>
<dbReference type="Pfam" id="PF01576">
    <property type="entry name" value="Myosin_tail_1"/>
    <property type="match status" value="1"/>
</dbReference>
<evidence type="ECO:0000256" key="3">
    <source>
        <dbReference type="SAM" id="MobiDB-lite"/>
    </source>
</evidence>
<evidence type="ECO:0000256" key="1">
    <source>
        <dbReference type="ARBA" id="ARBA00023054"/>
    </source>
</evidence>
<evidence type="ECO:0000313" key="5">
    <source>
        <dbReference type="EMBL" id="KAH7964164.1"/>
    </source>
</evidence>
<feature type="compositionally biased region" description="Polar residues" evidence="3">
    <location>
        <begin position="10"/>
        <end position="24"/>
    </location>
</feature>
<accession>A0A9J6CZQ3</accession>
<feature type="compositionally biased region" description="Polar residues" evidence="3">
    <location>
        <begin position="91"/>
        <end position="103"/>
    </location>
</feature>
<dbReference type="EMBL" id="JABSTU010004179">
    <property type="protein sequence ID" value="KAH7964164.1"/>
    <property type="molecule type" value="Genomic_DNA"/>
</dbReference>
<evidence type="ECO:0000259" key="4">
    <source>
        <dbReference type="Pfam" id="PF01576"/>
    </source>
</evidence>
<dbReference type="GO" id="GO:0016459">
    <property type="term" value="C:myosin complex"/>
    <property type="evidence" value="ECO:0007669"/>
    <property type="project" value="InterPro"/>
</dbReference>
<reference evidence="5" key="1">
    <citation type="journal article" date="2020" name="Cell">
        <title>Large-Scale Comparative Analyses of Tick Genomes Elucidate Their Genetic Diversity and Vector Capacities.</title>
        <authorList>
            <consortium name="Tick Genome and Microbiome Consortium (TIGMIC)"/>
            <person name="Jia N."/>
            <person name="Wang J."/>
            <person name="Shi W."/>
            <person name="Du L."/>
            <person name="Sun Y."/>
            <person name="Zhan W."/>
            <person name="Jiang J.F."/>
            <person name="Wang Q."/>
            <person name="Zhang B."/>
            <person name="Ji P."/>
            <person name="Bell-Sakyi L."/>
            <person name="Cui X.M."/>
            <person name="Yuan T.T."/>
            <person name="Jiang B.G."/>
            <person name="Yang W.F."/>
            <person name="Lam T.T."/>
            <person name="Chang Q.C."/>
            <person name="Ding S.J."/>
            <person name="Wang X.J."/>
            <person name="Zhu J.G."/>
            <person name="Ruan X.D."/>
            <person name="Zhao L."/>
            <person name="Wei J.T."/>
            <person name="Ye R.Z."/>
            <person name="Que T.C."/>
            <person name="Du C.H."/>
            <person name="Zhou Y.H."/>
            <person name="Cheng J.X."/>
            <person name="Dai P.F."/>
            <person name="Guo W.B."/>
            <person name="Han X.H."/>
            <person name="Huang E.J."/>
            <person name="Li L.F."/>
            <person name="Wei W."/>
            <person name="Gao Y.C."/>
            <person name="Liu J.Z."/>
            <person name="Shao H.Z."/>
            <person name="Wang X."/>
            <person name="Wang C.C."/>
            <person name="Yang T.C."/>
            <person name="Huo Q.B."/>
            <person name="Li W."/>
            <person name="Chen H.Y."/>
            <person name="Chen S.E."/>
            <person name="Zhou L.G."/>
            <person name="Ni X.B."/>
            <person name="Tian J.H."/>
            <person name="Sheng Y."/>
            <person name="Liu T."/>
            <person name="Pan Y.S."/>
            <person name="Xia L.Y."/>
            <person name="Li J."/>
            <person name="Zhao F."/>
            <person name="Cao W.C."/>
        </authorList>
    </citation>
    <scope>NUCLEOTIDE SEQUENCE</scope>
    <source>
        <strain evidence="5">Rmic-2018</strain>
    </source>
</reference>
<comment type="caution">
    <text evidence="5">The sequence shown here is derived from an EMBL/GenBank/DDBJ whole genome shotgun (WGS) entry which is preliminary data.</text>
</comment>
<keyword evidence="1 2" id="KW-0175">Coiled coil</keyword>
<evidence type="ECO:0000256" key="2">
    <source>
        <dbReference type="SAM" id="Coils"/>
    </source>
</evidence>
<feature type="region of interest" description="Disordered" evidence="3">
    <location>
        <begin position="1"/>
        <end position="44"/>
    </location>
</feature>
<feature type="coiled-coil region" evidence="2">
    <location>
        <begin position="373"/>
        <end position="477"/>
    </location>
</feature>
<evidence type="ECO:0000313" key="6">
    <source>
        <dbReference type="EMBL" id="KAH8039328.1"/>
    </source>
</evidence>
<dbReference type="VEuPathDB" id="VectorBase:LOC119180418"/>